<keyword evidence="5 14" id="KW-0679">Respiratory chain</keyword>
<organism evidence="15 16">
    <name type="scientific">Eufriesea mexicana</name>
    <dbReference type="NCBI Taxonomy" id="516756"/>
    <lineage>
        <taxon>Eukaryota</taxon>
        <taxon>Metazoa</taxon>
        <taxon>Ecdysozoa</taxon>
        <taxon>Arthropoda</taxon>
        <taxon>Hexapoda</taxon>
        <taxon>Insecta</taxon>
        <taxon>Pterygota</taxon>
        <taxon>Neoptera</taxon>
        <taxon>Endopterygota</taxon>
        <taxon>Hymenoptera</taxon>
        <taxon>Apocrita</taxon>
        <taxon>Aculeata</taxon>
        <taxon>Apoidea</taxon>
        <taxon>Anthophila</taxon>
        <taxon>Apidae</taxon>
        <taxon>Eufriesea</taxon>
    </lineage>
</organism>
<keyword evidence="8 14" id="KW-0249">Electron transport</keyword>
<protein>
    <recommendedName>
        <fullName evidence="3 14">NADH dehydrogenase [ubiquinone] 1 alpha subcomplex subunit 13</fullName>
    </recommendedName>
</protein>
<evidence type="ECO:0000256" key="1">
    <source>
        <dbReference type="ARBA" id="ARBA00004298"/>
    </source>
</evidence>
<accession>A0A310SQW4</accession>
<evidence type="ECO:0000256" key="5">
    <source>
        <dbReference type="ARBA" id="ARBA00022660"/>
    </source>
</evidence>
<evidence type="ECO:0000256" key="9">
    <source>
        <dbReference type="ARBA" id="ARBA00022989"/>
    </source>
</evidence>
<keyword evidence="7 14" id="KW-0999">Mitochondrion inner membrane</keyword>
<evidence type="ECO:0000256" key="3">
    <source>
        <dbReference type="ARBA" id="ARBA00018192"/>
    </source>
</evidence>
<evidence type="ECO:0000256" key="7">
    <source>
        <dbReference type="ARBA" id="ARBA00022792"/>
    </source>
</evidence>
<evidence type="ECO:0000256" key="12">
    <source>
        <dbReference type="ARBA" id="ARBA00045908"/>
    </source>
</evidence>
<dbReference type="OrthoDB" id="3308at2759"/>
<dbReference type="PANTHER" id="PTHR12966">
    <property type="entry name" value="NADH DEHYDROGENASE UBIQUINONE 1 ALPHA SUBCOMPLEX SUBUNIT 13"/>
    <property type="match status" value="1"/>
</dbReference>
<keyword evidence="15" id="KW-0830">Ubiquinone</keyword>
<keyword evidence="4 14" id="KW-0813">Transport</keyword>
<proteinExistence type="inferred from homology"/>
<evidence type="ECO:0000256" key="11">
    <source>
        <dbReference type="ARBA" id="ARBA00023136"/>
    </source>
</evidence>
<sequence>MTSNSKHGPQDLPPKNGYPPLDFSRIRVNTFMKGKWALALFIATNVVGMPLYFEGQKILTKRKIAKLSDELAIFPIFLAEMDRNILRYMKKARDIETDVMKNFPKWEVGTYFGSKRYQTLSEDTYVTPPTADFYLFTQDLMPSRMIFAR</sequence>
<evidence type="ECO:0000256" key="14">
    <source>
        <dbReference type="RuleBase" id="RU368034"/>
    </source>
</evidence>
<evidence type="ECO:0000256" key="4">
    <source>
        <dbReference type="ARBA" id="ARBA00022448"/>
    </source>
</evidence>
<gene>
    <name evidence="15" type="ORF">WN48_02159</name>
</gene>
<feature type="transmembrane region" description="Helical" evidence="14">
    <location>
        <begin position="36"/>
        <end position="53"/>
    </location>
</feature>
<comment type="subcellular location">
    <subcellularLocation>
        <location evidence="1 14">Mitochondrion inner membrane</location>
        <topology evidence="1 14">Single-pass membrane protein</topology>
        <orientation evidence="1 14">Matrix side</orientation>
    </subcellularLocation>
</comment>
<reference evidence="15 16" key="1">
    <citation type="submission" date="2015-07" db="EMBL/GenBank/DDBJ databases">
        <title>The genome of Eufriesea mexicana.</title>
        <authorList>
            <person name="Pan H."/>
            <person name="Kapheim K."/>
        </authorList>
    </citation>
    <scope>NUCLEOTIDE SEQUENCE [LARGE SCALE GENOMIC DNA]</scope>
    <source>
        <strain evidence="15">0111107269</strain>
        <tissue evidence="15">Whole body</tissue>
    </source>
</reference>
<dbReference type="GO" id="GO:0045271">
    <property type="term" value="C:respiratory chain complex I"/>
    <property type="evidence" value="ECO:0007669"/>
    <property type="project" value="UniProtKB-UniRule"/>
</dbReference>
<evidence type="ECO:0000256" key="2">
    <source>
        <dbReference type="ARBA" id="ARBA00007312"/>
    </source>
</evidence>
<keyword evidence="9 14" id="KW-1133">Transmembrane helix</keyword>
<dbReference type="Proteomes" id="UP000250275">
    <property type="component" value="Unassembled WGS sequence"/>
</dbReference>
<dbReference type="InterPro" id="IPR009346">
    <property type="entry name" value="GRIM-19"/>
</dbReference>
<comment type="similarity">
    <text evidence="2 14">Belongs to the complex I NDUFA13 subunit family.</text>
</comment>
<evidence type="ECO:0000313" key="15">
    <source>
        <dbReference type="EMBL" id="OAD57413.1"/>
    </source>
</evidence>
<keyword evidence="11 14" id="KW-0472">Membrane</keyword>
<dbReference type="Pfam" id="PF06212">
    <property type="entry name" value="GRIM-19"/>
    <property type="match status" value="1"/>
</dbReference>
<evidence type="ECO:0000256" key="10">
    <source>
        <dbReference type="ARBA" id="ARBA00023128"/>
    </source>
</evidence>
<name>A0A310SQW4_9HYME</name>
<dbReference type="PANTHER" id="PTHR12966:SF0">
    <property type="entry name" value="NADH DEHYDROGENASE [UBIQUINONE] 1 ALPHA SUBCOMPLEX SUBUNIT 13"/>
    <property type="match status" value="1"/>
</dbReference>
<keyword evidence="16" id="KW-1185">Reference proteome</keyword>
<evidence type="ECO:0000313" key="16">
    <source>
        <dbReference type="Proteomes" id="UP000250275"/>
    </source>
</evidence>
<keyword evidence="6 14" id="KW-0812">Transmembrane</keyword>
<comment type="subunit">
    <text evidence="13">Complex I is composed of 45 different subunits. Interacts with CARD15, but not with CARD4. Interacts with STAT3, but not with STAT1, STAT2 and STAT5A. Interacts with OLFM4.</text>
</comment>
<dbReference type="GO" id="GO:0005743">
    <property type="term" value="C:mitochondrial inner membrane"/>
    <property type="evidence" value="ECO:0007669"/>
    <property type="project" value="UniProtKB-SubCell"/>
</dbReference>
<evidence type="ECO:0000256" key="13">
    <source>
        <dbReference type="ARBA" id="ARBA00046797"/>
    </source>
</evidence>
<evidence type="ECO:0000256" key="6">
    <source>
        <dbReference type="ARBA" id="ARBA00022692"/>
    </source>
</evidence>
<comment type="function">
    <text evidence="12">Accessory subunit of the mitochondrial membrane respiratory chain NADH dehydrogenase (Complex I), that is believed not to be involved in catalysis. Complex I functions in the transfer of electrons from NADH to the respiratory chain. The immediate electron acceptor for the enzyme is believed to be ubiquinone. Involved in the interferon/all-trans-retinoic acid (IFN/RA) induced cell death. This apoptotic activity is inhibited by interaction with viral IRF1. Prevents the transactivation of STAT3 target genes. May play a role in CARD15-mediated innate mucosal responses and serve to regulate intestinal epithelial cell responses to microbes.</text>
</comment>
<dbReference type="EMBL" id="KQ761546">
    <property type="protein sequence ID" value="OAD57413.1"/>
    <property type="molecule type" value="Genomic_DNA"/>
</dbReference>
<keyword evidence="10 14" id="KW-0496">Mitochondrion</keyword>
<dbReference type="AlphaFoldDB" id="A0A310SQW4"/>
<evidence type="ECO:0000256" key="8">
    <source>
        <dbReference type="ARBA" id="ARBA00022982"/>
    </source>
</evidence>
<comment type="function">
    <text evidence="14">Complex I functions in the transfer of electrons from NADH to the respiratory chain. Accessory subunit of the mitochondrial membrane respiratory chain NADH dehydrogenase (Complex I), that is believed not to be involved in catalysis.</text>
</comment>